<organism evidence="1 2">
    <name type="scientific">Helicocarpus griseus UAMH5409</name>
    <dbReference type="NCBI Taxonomy" id="1447875"/>
    <lineage>
        <taxon>Eukaryota</taxon>
        <taxon>Fungi</taxon>
        <taxon>Dikarya</taxon>
        <taxon>Ascomycota</taxon>
        <taxon>Pezizomycotina</taxon>
        <taxon>Eurotiomycetes</taxon>
        <taxon>Eurotiomycetidae</taxon>
        <taxon>Onygenales</taxon>
        <taxon>Ajellomycetaceae</taxon>
        <taxon>Helicocarpus</taxon>
    </lineage>
</organism>
<proteinExistence type="predicted"/>
<evidence type="ECO:0000313" key="1">
    <source>
        <dbReference type="EMBL" id="PGH00845.1"/>
    </source>
</evidence>
<comment type="caution">
    <text evidence="1">The sequence shown here is derived from an EMBL/GenBank/DDBJ whole genome shotgun (WGS) entry which is preliminary data.</text>
</comment>
<dbReference type="STRING" id="1447875.A0A2B7WVZ0"/>
<dbReference type="SUPFAM" id="SSF52540">
    <property type="entry name" value="P-loop containing nucleoside triphosphate hydrolases"/>
    <property type="match status" value="1"/>
</dbReference>
<name>A0A2B7WVZ0_9EURO</name>
<gene>
    <name evidence="1" type="ORF">AJ79_08097</name>
</gene>
<dbReference type="AlphaFoldDB" id="A0A2B7WVZ0"/>
<dbReference type="Proteomes" id="UP000223968">
    <property type="component" value="Unassembled WGS sequence"/>
</dbReference>
<dbReference type="InterPro" id="IPR027417">
    <property type="entry name" value="P-loop_NTPase"/>
</dbReference>
<dbReference type="EMBL" id="PDNB01000180">
    <property type="protein sequence ID" value="PGH00845.1"/>
    <property type="molecule type" value="Genomic_DNA"/>
</dbReference>
<protein>
    <submittedName>
        <fullName evidence="1">Uncharacterized protein</fullName>
    </submittedName>
</protein>
<sequence length="534" mass="61955">MQLPEVSRRFLVYQNPHQGLRNNPPGFTLDSTLCRRQSTVSALWSRLRRYSVIHVRGTPASGKSTLAQLLARHVKKNSDIPVLIASWPLNFPDPIGVYSDYNDLLNFIFKKRQLDNWMGQPRLIIIDEAQSSYPYLSFWNDLIKSITYGCFPYVALFTSYGSPGSEPINYRTPTPIYSLPEQRVSLWPTTANPELGLFFSREEFNDITARVLEHHSQHGQHFLLSEDLKEFVYRMTSGHASAVRCLLDGLALSEEFREFRKTSSPISLDIAMQCFSEDTFILHCIEKFGYATFGRGPPKNEFLRNNASITQFLREIVACRLCEDKPEQNRSLDICYQNGWLHGTLLDDGKVAYVFTTALHRRYLEHVLSINTPPFPKQSYGTLRQFWMAVIPRIEPAALRDSASVEALFQDEFYRACYSLMDRQLYLSSEWTGREKGGRVDFQVRGTDWAIELLRDGNGIDEHISRFEPGGQYYLWMQSKEIQDYAVLDFRTTQPRKKRDNPHLYYVVFTEDYTTYRFYNSRVEQVGDQVALLK</sequence>
<reference evidence="1 2" key="1">
    <citation type="submission" date="2017-10" db="EMBL/GenBank/DDBJ databases">
        <title>Comparative genomics in systemic dimorphic fungi from Ajellomycetaceae.</title>
        <authorList>
            <person name="Munoz J.F."/>
            <person name="Mcewen J.G."/>
            <person name="Clay O.K."/>
            <person name="Cuomo C.A."/>
        </authorList>
    </citation>
    <scope>NUCLEOTIDE SEQUENCE [LARGE SCALE GENOMIC DNA]</scope>
    <source>
        <strain evidence="1 2">UAMH5409</strain>
    </source>
</reference>
<accession>A0A2B7WVZ0</accession>
<evidence type="ECO:0000313" key="2">
    <source>
        <dbReference type="Proteomes" id="UP000223968"/>
    </source>
</evidence>
<dbReference type="OrthoDB" id="5342131at2759"/>
<keyword evidence="2" id="KW-1185">Reference proteome</keyword>